<accession>A0A2S6H4G9</accession>
<evidence type="ECO:0000313" key="1">
    <source>
        <dbReference type="EMBL" id="PPK72354.1"/>
    </source>
</evidence>
<evidence type="ECO:0000313" key="2">
    <source>
        <dbReference type="Proteomes" id="UP000238071"/>
    </source>
</evidence>
<protein>
    <submittedName>
        <fullName evidence="1">Uncharacterized protein</fullName>
    </submittedName>
</protein>
<keyword evidence="2" id="KW-1185">Reference proteome</keyword>
<comment type="caution">
    <text evidence="1">The sequence shown here is derived from an EMBL/GenBank/DDBJ whole genome shotgun (WGS) entry which is preliminary data.</text>
</comment>
<dbReference type="AlphaFoldDB" id="A0A2S6H4G9"/>
<proteinExistence type="predicted"/>
<sequence>MNEAKDDESDKISKRLDGACEIRSYVTPINAEG</sequence>
<organism evidence="1 2">
    <name type="scientific">Methylobacter tundripaludum</name>
    <dbReference type="NCBI Taxonomy" id="173365"/>
    <lineage>
        <taxon>Bacteria</taxon>
        <taxon>Pseudomonadati</taxon>
        <taxon>Pseudomonadota</taxon>
        <taxon>Gammaproteobacteria</taxon>
        <taxon>Methylococcales</taxon>
        <taxon>Methylococcaceae</taxon>
        <taxon>Methylobacter</taxon>
    </lineage>
</organism>
<dbReference type="EMBL" id="PTIY01000004">
    <property type="protein sequence ID" value="PPK72354.1"/>
    <property type="molecule type" value="Genomic_DNA"/>
</dbReference>
<dbReference type="Proteomes" id="UP000238071">
    <property type="component" value="Unassembled WGS sequence"/>
</dbReference>
<reference evidence="1 2" key="1">
    <citation type="submission" date="2018-02" db="EMBL/GenBank/DDBJ databases">
        <title>Subsurface microbial communities from deep shales in Ohio and West Virginia, USA.</title>
        <authorList>
            <person name="Wrighton K."/>
        </authorList>
    </citation>
    <scope>NUCLEOTIDE SEQUENCE [LARGE SCALE GENOMIC DNA]</scope>
    <source>
        <strain evidence="1 2">OWC-G53F</strain>
    </source>
</reference>
<name>A0A2S6H4G9_9GAMM</name>
<gene>
    <name evidence="1" type="ORF">B0F88_104148</name>
</gene>